<evidence type="ECO:0000256" key="8">
    <source>
        <dbReference type="ARBA" id="ARBA00048988"/>
    </source>
</evidence>
<reference evidence="12" key="1">
    <citation type="journal article" date="2021" name="PeerJ">
        <title>Extensive microbial diversity within the chicken gut microbiome revealed by metagenomics and culture.</title>
        <authorList>
            <person name="Gilroy R."/>
            <person name="Ravi A."/>
            <person name="Getino M."/>
            <person name="Pursley I."/>
            <person name="Horton D.L."/>
            <person name="Alikhan N.F."/>
            <person name="Baker D."/>
            <person name="Gharbi K."/>
            <person name="Hall N."/>
            <person name="Watson M."/>
            <person name="Adriaenssens E.M."/>
            <person name="Foster-Nyarko E."/>
            <person name="Jarju S."/>
            <person name="Secka A."/>
            <person name="Antonio M."/>
            <person name="Oren A."/>
            <person name="Chaudhuri R.R."/>
            <person name="La Ragione R."/>
            <person name="Hildebrand F."/>
            <person name="Pallen M.J."/>
        </authorList>
    </citation>
    <scope>NUCLEOTIDE SEQUENCE</scope>
    <source>
        <strain evidence="12">378</strain>
    </source>
</reference>
<evidence type="ECO:0000259" key="11">
    <source>
        <dbReference type="Pfam" id="PF13361"/>
    </source>
</evidence>
<dbReference type="InterPro" id="IPR014017">
    <property type="entry name" value="DNA_helicase_UvrD-like_C"/>
</dbReference>
<dbReference type="GO" id="GO:0000724">
    <property type="term" value="P:double-strand break repair via homologous recombination"/>
    <property type="evidence" value="ECO:0007669"/>
    <property type="project" value="TreeGrafter"/>
</dbReference>
<feature type="domain" description="UvrD-like helicase C-terminal" evidence="11">
    <location>
        <begin position="370"/>
        <end position="447"/>
    </location>
</feature>
<dbReference type="Gene3D" id="3.40.50.300">
    <property type="entry name" value="P-loop containing nucleotide triphosphate hydrolases"/>
    <property type="match status" value="2"/>
</dbReference>
<dbReference type="GO" id="GO:0043138">
    <property type="term" value="F:3'-5' DNA helicase activity"/>
    <property type="evidence" value="ECO:0007669"/>
    <property type="project" value="UniProtKB-EC"/>
</dbReference>
<evidence type="ECO:0000256" key="2">
    <source>
        <dbReference type="ARBA" id="ARBA00022801"/>
    </source>
</evidence>
<evidence type="ECO:0000259" key="10">
    <source>
        <dbReference type="Pfam" id="PF00580"/>
    </source>
</evidence>
<dbReference type="Proteomes" id="UP000733611">
    <property type="component" value="Unassembled WGS sequence"/>
</dbReference>
<protein>
    <recommendedName>
        <fullName evidence="7">DNA 3'-5' helicase</fullName>
        <ecNumber evidence="7">5.6.2.4</ecNumber>
    </recommendedName>
</protein>
<evidence type="ECO:0000313" key="12">
    <source>
        <dbReference type="EMBL" id="MBU3844018.1"/>
    </source>
</evidence>
<evidence type="ECO:0000256" key="4">
    <source>
        <dbReference type="ARBA" id="ARBA00022840"/>
    </source>
</evidence>
<evidence type="ECO:0000256" key="6">
    <source>
        <dbReference type="ARBA" id="ARBA00034617"/>
    </source>
</evidence>
<keyword evidence="5" id="KW-0413">Isomerase</keyword>
<evidence type="ECO:0000256" key="1">
    <source>
        <dbReference type="ARBA" id="ARBA00022741"/>
    </source>
</evidence>
<dbReference type="InterPro" id="IPR027417">
    <property type="entry name" value="P-loop_NTPase"/>
</dbReference>
<dbReference type="InterPro" id="IPR000212">
    <property type="entry name" value="DNA_helicase_UvrD/REP"/>
</dbReference>
<dbReference type="InterPro" id="IPR014016">
    <property type="entry name" value="UvrD-like_ATP-bd"/>
</dbReference>
<feature type="compositionally biased region" description="Basic residues" evidence="9">
    <location>
        <begin position="555"/>
        <end position="567"/>
    </location>
</feature>
<evidence type="ECO:0000256" key="9">
    <source>
        <dbReference type="SAM" id="MobiDB-lite"/>
    </source>
</evidence>
<dbReference type="EC" id="5.6.2.4" evidence="7"/>
<dbReference type="PANTHER" id="PTHR11070">
    <property type="entry name" value="UVRD / RECB / PCRA DNA HELICASE FAMILY MEMBER"/>
    <property type="match status" value="1"/>
</dbReference>
<reference evidence="12" key="2">
    <citation type="submission" date="2021-04" db="EMBL/GenBank/DDBJ databases">
        <authorList>
            <person name="Gilroy R."/>
        </authorList>
    </citation>
    <scope>NUCLEOTIDE SEQUENCE</scope>
    <source>
        <strain evidence="12">378</strain>
    </source>
</reference>
<feature type="domain" description="UvrD-like helicase ATP-binding" evidence="10">
    <location>
        <begin position="171"/>
        <end position="215"/>
    </location>
</feature>
<name>A0A948WYQ2_9GAMM</name>
<keyword evidence="4" id="KW-0067">ATP-binding</keyword>
<comment type="catalytic activity">
    <reaction evidence="8">
        <text>ATP + H2O = ADP + phosphate + H(+)</text>
        <dbReference type="Rhea" id="RHEA:13065"/>
        <dbReference type="ChEBI" id="CHEBI:15377"/>
        <dbReference type="ChEBI" id="CHEBI:15378"/>
        <dbReference type="ChEBI" id="CHEBI:30616"/>
        <dbReference type="ChEBI" id="CHEBI:43474"/>
        <dbReference type="ChEBI" id="CHEBI:456216"/>
        <dbReference type="EC" id="5.6.2.4"/>
    </reaction>
</comment>
<comment type="caution">
    <text evidence="12">The sequence shown here is derived from an EMBL/GenBank/DDBJ whole genome shotgun (WGS) entry which is preliminary data.</text>
</comment>
<dbReference type="GO" id="GO:0016787">
    <property type="term" value="F:hydrolase activity"/>
    <property type="evidence" value="ECO:0007669"/>
    <property type="project" value="UniProtKB-KW"/>
</dbReference>
<evidence type="ECO:0000256" key="7">
    <source>
        <dbReference type="ARBA" id="ARBA00034808"/>
    </source>
</evidence>
<accession>A0A948WYQ2</accession>
<dbReference type="GO" id="GO:0031297">
    <property type="term" value="P:replication fork processing"/>
    <property type="evidence" value="ECO:0007669"/>
    <property type="project" value="TreeGrafter"/>
</dbReference>
<evidence type="ECO:0000256" key="5">
    <source>
        <dbReference type="ARBA" id="ARBA00023235"/>
    </source>
</evidence>
<evidence type="ECO:0000256" key="3">
    <source>
        <dbReference type="ARBA" id="ARBA00022806"/>
    </source>
</evidence>
<dbReference type="Pfam" id="PF13361">
    <property type="entry name" value="UvrD_C"/>
    <property type="match status" value="1"/>
</dbReference>
<gene>
    <name evidence="12" type="ORF">H9847_03990</name>
</gene>
<dbReference type="SUPFAM" id="SSF52540">
    <property type="entry name" value="P-loop containing nucleoside triphosphate hydrolases"/>
    <property type="match status" value="1"/>
</dbReference>
<evidence type="ECO:0000313" key="13">
    <source>
        <dbReference type="Proteomes" id="UP000733611"/>
    </source>
</evidence>
<dbReference type="EMBL" id="JAHLFE010000076">
    <property type="protein sequence ID" value="MBU3844018.1"/>
    <property type="molecule type" value="Genomic_DNA"/>
</dbReference>
<dbReference type="AlphaFoldDB" id="A0A948WYQ2"/>
<dbReference type="GO" id="GO:0003677">
    <property type="term" value="F:DNA binding"/>
    <property type="evidence" value="ECO:0007669"/>
    <property type="project" value="InterPro"/>
</dbReference>
<keyword evidence="3" id="KW-0347">Helicase</keyword>
<proteinExistence type="predicted"/>
<comment type="catalytic activity">
    <reaction evidence="6">
        <text>Couples ATP hydrolysis with the unwinding of duplex DNA by translocating in the 3'-5' direction.</text>
        <dbReference type="EC" id="5.6.2.4"/>
    </reaction>
</comment>
<feature type="region of interest" description="Disordered" evidence="9">
    <location>
        <begin position="548"/>
        <end position="567"/>
    </location>
</feature>
<sequence length="567" mass="64600">MLTEEQQAVVDVSRQLLPREMLKVDACAGSGKTSTLVEIAKANPHARFLYLAFNRAIVSEAKQRFPANVKIYTTHGLAYYWYAYVYGNERLHDIKPGYKIFDIEPLFPRLGNRELNGLLLEYRDFLYSSLEEPYDQNVAKIFEAVQQGKLPLTHDFYLKLYQLRCQPKFRNYDYVLLDEAQDTNAVTMAIFTDNDCRRILVGDSHQAIYGFRGAINGLNGVQAEHNLNLTHSFRSLQPILDRANWFLNRYDAHNSIPMTSQAEPSAQCHYEAIITRTNAEIIRTIRDLNPQEMGDYFLLRPAEAVFSCALSILAVFYGVGNVYPAYSWLKRFTSKEKLEKYIEDCGDIEIKQNLKLVNDFGPELLNIFSKAQALAANRDATHCITTAHTAKGLEWDRVTLANDFPDLPDCFEKTKQVTKGEAVMSKQSFEQELNLYYVAVTRAKYELEDDTANGAYYDKVLSNTLKRQQMLQAQSQSYFEHHTSFTATTVDDDDYEADYAEPAESTPPIRVIPGKAQQSRAVATATPKMPQGNAVMFQLLKTESADSLPDSAVVMKRKRGRPRKHPK</sequence>
<dbReference type="GO" id="GO:0005524">
    <property type="term" value="F:ATP binding"/>
    <property type="evidence" value="ECO:0007669"/>
    <property type="project" value="UniProtKB-KW"/>
</dbReference>
<keyword evidence="1" id="KW-0547">Nucleotide-binding</keyword>
<keyword evidence="2" id="KW-0378">Hydrolase</keyword>
<organism evidence="12 13">
    <name type="scientific">Candidatus Anaerobiospirillum pullicola</name>
    <dbReference type="NCBI Taxonomy" id="2838451"/>
    <lineage>
        <taxon>Bacteria</taxon>
        <taxon>Pseudomonadati</taxon>
        <taxon>Pseudomonadota</taxon>
        <taxon>Gammaproteobacteria</taxon>
        <taxon>Aeromonadales</taxon>
        <taxon>Succinivibrionaceae</taxon>
        <taxon>Anaerobiospirillum</taxon>
    </lineage>
</organism>
<dbReference type="PANTHER" id="PTHR11070:SF30">
    <property type="entry name" value="F-BOX DNA HELICASE 1"/>
    <property type="match status" value="1"/>
</dbReference>
<dbReference type="Pfam" id="PF00580">
    <property type="entry name" value="UvrD-helicase"/>
    <property type="match status" value="1"/>
</dbReference>